<dbReference type="EMBL" id="DF973166">
    <property type="protein sequence ID" value="GAU17086.1"/>
    <property type="molecule type" value="Genomic_DNA"/>
</dbReference>
<evidence type="ECO:0000313" key="2">
    <source>
        <dbReference type="Proteomes" id="UP000242715"/>
    </source>
</evidence>
<organism evidence="1 2">
    <name type="scientific">Trifolium subterraneum</name>
    <name type="common">Subterranean clover</name>
    <dbReference type="NCBI Taxonomy" id="3900"/>
    <lineage>
        <taxon>Eukaryota</taxon>
        <taxon>Viridiplantae</taxon>
        <taxon>Streptophyta</taxon>
        <taxon>Embryophyta</taxon>
        <taxon>Tracheophyta</taxon>
        <taxon>Spermatophyta</taxon>
        <taxon>Magnoliopsida</taxon>
        <taxon>eudicotyledons</taxon>
        <taxon>Gunneridae</taxon>
        <taxon>Pentapetalae</taxon>
        <taxon>rosids</taxon>
        <taxon>fabids</taxon>
        <taxon>Fabales</taxon>
        <taxon>Fabaceae</taxon>
        <taxon>Papilionoideae</taxon>
        <taxon>50 kb inversion clade</taxon>
        <taxon>NPAAA clade</taxon>
        <taxon>Hologalegina</taxon>
        <taxon>IRL clade</taxon>
        <taxon>Trifolieae</taxon>
        <taxon>Trifolium</taxon>
    </lineage>
</organism>
<protein>
    <submittedName>
        <fullName evidence="1">Uncharacterized protein</fullName>
    </submittedName>
</protein>
<dbReference type="AlphaFoldDB" id="A0A2Z6MLQ0"/>
<sequence length="97" mass="11506">MKCFSCHSRNVVEINIPTESQRPMRHRLSNWKPNLSTIMEEEDCAEKFEDHNKNVNKKPPKKKLHFTCFSHKSHDHRKSRRTEIPNPIISFSAFGIF</sequence>
<evidence type="ECO:0000313" key="1">
    <source>
        <dbReference type="EMBL" id="GAU17086.1"/>
    </source>
</evidence>
<name>A0A2Z6MLQ0_TRISU</name>
<proteinExistence type="predicted"/>
<reference evidence="2" key="1">
    <citation type="journal article" date="2017" name="Front. Plant Sci.">
        <title>Climate Clever Clovers: New Paradigm to Reduce the Environmental Footprint of Ruminants by Breeding Low Methanogenic Forages Utilizing Haplotype Variation.</title>
        <authorList>
            <person name="Kaur P."/>
            <person name="Appels R."/>
            <person name="Bayer P.E."/>
            <person name="Keeble-Gagnere G."/>
            <person name="Wang J."/>
            <person name="Hirakawa H."/>
            <person name="Shirasawa K."/>
            <person name="Vercoe P."/>
            <person name="Stefanova K."/>
            <person name="Durmic Z."/>
            <person name="Nichols P."/>
            <person name="Revell C."/>
            <person name="Isobe S.N."/>
            <person name="Edwards D."/>
            <person name="Erskine W."/>
        </authorList>
    </citation>
    <scope>NUCLEOTIDE SEQUENCE [LARGE SCALE GENOMIC DNA]</scope>
    <source>
        <strain evidence="2">cv. Daliak</strain>
    </source>
</reference>
<dbReference type="OrthoDB" id="10357015at2759"/>
<accession>A0A2Z6MLQ0</accession>
<gene>
    <name evidence="1" type="ORF">TSUD_105850</name>
</gene>
<dbReference type="Proteomes" id="UP000242715">
    <property type="component" value="Unassembled WGS sequence"/>
</dbReference>
<keyword evidence="2" id="KW-1185">Reference proteome</keyword>